<evidence type="ECO:0000313" key="9">
    <source>
        <dbReference type="Proteomes" id="UP000192611"/>
    </source>
</evidence>
<organism evidence="8 9">
    <name type="scientific">Candidatus Coatesbacteria bacterium 4484_99</name>
    <dbReference type="NCBI Taxonomy" id="1970774"/>
    <lineage>
        <taxon>Bacteria</taxon>
        <taxon>Candidatus Coatesiibacteriota</taxon>
    </lineage>
</organism>
<evidence type="ECO:0000256" key="5">
    <source>
        <dbReference type="ARBA" id="ARBA00023136"/>
    </source>
</evidence>
<dbReference type="EMBL" id="NATQ01000004">
    <property type="protein sequence ID" value="OQX91283.1"/>
    <property type="molecule type" value="Genomic_DNA"/>
</dbReference>
<evidence type="ECO:0000313" key="8">
    <source>
        <dbReference type="EMBL" id="OQX91283.1"/>
    </source>
</evidence>
<dbReference type="InterPro" id="IPR023494">
    <property type="entry name" value="Cyt_c_bgen_Ccs1/CcsB/ResB"/>
</dbReference>
<dbReference type="Proteomes" id="UP000192611">
    <property type="component" value="Unassembled WGS sequence"/>
</dbReference>
<protein>
    <recommendedName>
        <fullName evidence="7">ResB-like domain-containing protein</fullName>
    </recommendedName>
</protein>
<dbReference type="PANTHER" id="PTHR31566:SF0">
    <property type="entry name" value="CYTOCHROME C BIOGENESIS PROTEIN CCS1, CHLOROPLASTIC"/>
    <property type="match status" value="1"/>
</dbReference>
<name>A0A1W9S390_9BACT</name>
<dbReference type="PANTHER" id="PTHR31566">
    <property type="entry name" value="CYTOCHROME C BIOGENESIS PROTEIN CCS1, CHLOROPLASTIC"/>
    <property type="match status" value="1"/>
</dbReference>
<accession>A0A1W9S390</accession>
<proteinExistence type="predicted"/>
<reference evidence="9" key="1">
    <citation type="submission" date="2017-03" db="EMBL/GenBank/DDBJ databases">
        <title>Novel pathways for hydrocarbon cycling and metabolic interdependencies in hydrothermal sediment communities.</title>
        <authorList>
            <person name="Dombrowski N."/>
            <person name="Seitz K."/>
            <person name="Teske A."/>
            <person name="Baker B."/>
        </authorList>
    </citation>
    <scope>NUCLEOTIDE SEQUENCE [LARGE SCALE GENOMIC DNA]</scope>
</reference>
<feature type="non-terminal residue" evidence="8">
    <location>
        <position position="1"/>
    </location>
</feature>
<keyword evidence="2 6" id="KW-0812">Transmembrane</keyword>
<keyword evidence="4 6" id="KW-1133">Transmembrane helix</keyword>
<evidence type="ECO:0000256" key="2">
    <source>
        <dbReference type="ARBA" id="ARBA00022692"/>
    </source>
</evidence>
<dbReference type="GO" id="GO:0016020">
    <property type="term" value="C:membrane"/>
    <property type="evidence" value="ECO:0007669"/>
    <property type="project" value="UniProtKB-SubCell"/>
</dbReference>
<keyword evidence="3" id="KW-0201">Cytochrome c-type biogenesis</keyword>
<evidence type="ECO:0000256" key="6">
    <source>
        <dbReference type="SAM" id="Phobius"/>
    </source>
</evidence>
<evidence type="ECO:0000256" key="1">
    <source>
        <dbReference type="ARBA" id="ARBA00004141"/>
    </source>
</evidence>
<evidence type="ECO:0000259" key="7">
    <source>
        <dbReference type="Pfam" id="PF05140"/>
    </source>
</evidence>
<keyword evidence="5 6" id="KW-0472">Membrane</keyword>
<comment type="caution">
    <text evidence="8">The sequence shown here is derived from an EMBL/GenBank/DDBJ whole genome shotgun (WGS) entry which is preliminary data.</text>
</comment>
<feature type="domain" description="ResB-like" evidence="7">
    <location>
        <begin position="11"/>
        <end position="313"/>
    </location>
</feature>
<evidence type="ECO:0000256" key="4">
    <source>
        <dbReference type="ARBA" id="ARBA00022989"/>
    </source>
</evidence>
<evidence type="ECO:0000256" key="3">
    <source>
        <dbReference type="ARBA" id="ARBA00022748"/>
    </source>
</evidence>
<dbReference type="Pfam" id="PF05140">
    <property type="entry name" value="ResB"/>
    <property type="match status" value="1"/>
</dbReference>
<dbReference type="GO" id="GO:0017004">
    <property type="term" value="P:cytochrome complex assembly"/>
    <property type="evidence" value="ECO:0007669"/>
    <property type="project" value="UniProtKB-KW"/>
</dbReference>
<sequence length="326" mass="35970">IRADNIEKMKDPNSGAIISYITDVTLFKGSEEVVSKRIEVNSPLEYGGISIYQDSMGSLNGLGVAFMRADNIAGLKQMLEFFVVVRVNDVKSEISGGLGDTVVIGDNISIVFDDFYDHYRRIGSQDRNDNSIPNPCLVYTIIDREKGIFRGYSFMYYPSYNYGGTPYSVWFIGVKPKDERVHLLASDTPFPLADGNVGALKMVKTGEGEVIVRLVIDGASNRVFELFDGCPVEIGDNLYALLVGTKRAQYTGLRVEKDPGLLFFVSGAVMLCLGILLMVSINPRHIEVLITSKRALIGAMAKRAGEEFEREFRNVVLDITSSGEGE</sequence>
<dbReference type="InterPro" id="IPR007816">
    <property type="entry name" value="ResB-like_domain"/>
</dbReference>
<gene>
    <name evidence="8" type="ORF">B6D57_00390</name>
</gene>
<comment type="subcellular location">
    <subcellularLocation>
        <location evidence="1">Membrane</location>
        <topology evidence="1">Multi-pass membrane protein</topology>
    </subcellularLocation>
</comment>
<dbReference type="AlphaFoldDB" id="A0A1W9S390"/>
<feature type="transmembrane region" description="Helical" evidence="6">
    <location>
        <begin position="261"/>
        <end position="281"/>
    </location>
</feature>